<dbReference type="Gene3D" id="3.30.70.1820">
    <property type="entry name" value="L1 transposable element, RRM domain"/>
    <property type="match status" value="1"/>
</dbReference>
<name>A0A9J7DYW0_SPOLT</name>
<sequence>MESLRGTFAEMSAKFHDRMARFEAEQQNSASLSLPPEYLAFKRFTLESLRCIQQQMDSFTDELDSVEMRSRRKILLIHGVPENASEDTASVVANVIHQKLSLPTITALDIRRCHRVGGRAHKSKPRPILVKMKDADIRDKVWYSKTKLKGSGITVSEFLTKIRHQVFMAARDKFGAANCWTKRGDIYVLGSDGVRHRIVSHSQLRALGEPAAVPERSAPVAPKKKTRGAAKK</sequence>
<gene>
    <name evidence="3" type="primary">LOC111351240</name>
</gene>
<evidence type="ECO:0000256" key="1">
    <source>
        <dbReference type="SAM" id="MobiDB-lite"/>
    </source>
</evidence>
<protein>
    <submittedName>
        <fullName evidence="3">Uncharacterized protein LOC111351240</fullName>
    </submittedName>
</protein>
<dbReference type="AlphaFoldDB" id="A0A9J7DYW0"/>
<dbReference type="GeneID" id="111351240"/>
<accession>A0A9J7DYW0</accession>
<evidence type="ECO:0000313" key="3">
    <source>
        <dbReference type="RefSeq" id="XP_022818809.1"/>
    </source>
</evidence>
<dbReference type="Proteomes" id="UP000301870">
    <property type="component" value="Chromosome 2"/>
</dbReference>
<proteinExistence type="predicted"/>
<dbReference type="RefSeq" id="XP_022818809.1">
    <property type="nucleotide sequence ID" value="XM_022963041.1"/>
</dbReference>
<organism evidence="2 3">
    <name type="scientific">Spodoptera litura</name>
    <name type="common">Asian cotton leafworm</name>
    <dbReference type="NCBI Taxonomy" id="69820"/>
    <lineage>
        <taxon>Eukaryota</taxon>
        <taxon>Metazoa</taxon>
        <taxon>Ecdysozoa</taxon>
        <taxon>Arthropoda</taxon>
        <taxon>Hexapoda</taxon>
        <taxon>Insecta</taxon>
        <taxon>Pterygota</taxon>
        <taxon>Neoptera</taxon>
        <taxon>Endopterygota</taxon>
        <taxon>Lepidoptera</taxon>
        <taxon>Glossata</taxon>
        <taxon>Ditrysia</taxon>
        <taxon>Noctuoidea</taxon>
        <taxon>Noctuidae</taxon>
        <taxon>Amphipyrinae</taxon>
        <taxon>Spodoptera</taxon>
    </lineage>
</organism>
<keyword evidence="2" id="KW-1185">Reference proteome</keyword>
<reference evidence="3" key="1">
    <citation type="submission" date="2025-08" db="UniProtKB">
        <authorList>
            <consortium name="RefSeq"/>
        </authorList>
    </citation>
    <scope>IDENTIFICATION</scope>
    <source>
        <strain evidence="3">Ishihara</strain>
        <tissue evidence="3">Whole body</tissue>
    </source>
</reference>
<feature type="compositionally biased region" description="Basic residues" evidence="1">
    <location>
        <begin position="222"/>
        <end position="232"/>
    </location>
</feature>
<dbReference type="OrthoDB" id="8121249at2759"/>
<dbReference type="KEGG" id="sliu:111351240"/>
<feature type="region of interest" description="Disordered" evidence="1">
    <location>
        <begin position="209"/>
        <end position="232"/>
    </location>
</feature>
<evidence type="ECO:0000313" key="2">
    <source>
        <dbReference type="Proteomes" id="UP000301870"/>
    </source>
</evidence>